<gene>
    <name evidence="1" type="ORF">GCM10011516_09990</name>
</gene>
<sequence length="125" mass="14110">MLAIEKRVKLLTKKLVIATIAVLSFTSCSEEEPIVKSEYIVGRWVLADGKSVPALNLHENNTYEFEISSNADKNVKGNYTYSKYVLTLKNLFDIVYVVTFKNDNEIVLDEISNTAAPDVLHLVRD</sequence>
<comment type="caution">
    <text evidence="1">The sequence shown here is derived from an EMBL/GenBank/DDBJ whole genome shotgun (WGS) entry which is preliminary data.</text>
</comment>
<protein>
    <submittedName>
        <fullName evidence="1">Uncharacterized protein</fullName>
    </submittedName>
</protein>
<organism evidence="1 2">
    <name type="scientific">Sphingobacterium cellulitidis</name>
    <dbReference type="NCBI Taxonomy" id="1768011"/>
    <lineage>
        <taxon>Bacteria</taxon>
        <taxon>Pseudomonadati</taxon>
        <taxon>Bacteroidota</taxon>
        <taxon>Sphingobacteriia</taxon>
        <taxon>Sphingobacteriales</taxon>
        <taxon>Sphingobacteriaceae</taxon>
        <taxon>Sphingobacterium</taxon>
    </lineage>
</organism>
<proteinExistence type="predicted"/>
<dbReference type="AlphaFoldDB" id="A0A8H9FX84"/>
<dbReference type="RefSeq" id="WP_182498758.1">
    <property type="nucleotide sequence ID" value="NZ_BMKM01000002.1"/>
</dbReference>
<name>A0A8H9FX84_9SPHI</name>
<accession>A0A8H9FX84</accession>
<keyword evidence="2" id="KW-1185">Reference proteome</keyword>
<dbReference type="PROSITE" id="PS51257">
    <property type="entry name" value="PROKAR_LIPOPROTEIN"/>
    <property type="match status" value="1"/>
</dbReference>
<dbReference type="Proteomes" id="UP000614460">
    <property type="component" value="Unassembled WGS sequence"/>
</dbReference>
<reference evidence="1" key="1">
    <citation type="journal article" date="2014" name="Int. J. Syst. Evol. Microbiol.">
        <title>Complete genome sequence of Corynebacterium casei LMG S-19264T (=DSM 44701T), isolated from a smear-ripened cheese.</title>
        <authorList>
            <consortium name="US DOE Joint Genome Institute (JGI-PGF)"/>
            <person name="Walter F."/>
            <person name="Albersmeier A."/>
            <person name="Kalinowski J."/>
            <person name="Ruckert C."/>
        </authorList>
    </citation>
    <scope>NUCLEOTIDE SEQUENCE</scope>
    <source>
        <strain evidence="1">CGMCC 1.15966</strain>
    </source>
</reference>
<evidence type="ECO:0000313" key="2">
    <source>
        <dbReference type="Proteomes" id="UP000614460"/>
    </source>
</evidence>
<reference evidence="1" key="2">
    <citation type="submission" date="2020-09" db="EMBL/GenBank/DDBJ databases">
        <authorList>
            <person name="Sun Q."/>
            <person name="Zhou Y."/>
        </authorList>
    </citation>
    <scope>NUCLEOTIDE SEQUENCE</scope>
    <source>
        <strain evidence="1">CGMCC 1.15966</strain>
    </source>
</reference>
<evidence type="ECO:0000313" key="1">
    <source>
        <dbReference type="EMBL" id="GGE14189.1"/>
    </source>
</evidence>
<dbReference type="EMBL" id="BMKM01000002">
    <property type="protein sequence ID" value="GGE14189.1"/>
    <property type="molecule type" value="Genomic_DNA"/>
</dbReference>